<organism evidence="2 3">
    <name type="scientific">Pristionchus fissidentatus</name>
    <dbReference type="NCBI Taxonomy" id="1538716"/>
    <lineage>
        <taxon>Eukaryota</taxon>
        <taxon>Metazoa</taxon>
        <taxon>Ecdysozoa</taxon>
        <taxon>Nematoda</taxon>
        <taxon>Chromadorea</taxon>
        <taxon>Rhabditida</taxon>
        <taxon>Rhabditina</taxon>
        <taxon>Diplogasteromorpha</taxon>
        <taxon>Diplogasteroidea</taxon>
        <taxon>Neodiplogasteridae</taxon>
        <taxon>Pristionchus</taxon>
    </lineage>
</organism>
<dbReference type="SMART" id="SM01052">
    <property type="entry name" value="CAP_GLY"/>
    <property type="match status" value="1"/>
</dbReference>
<keyword evidence="3" id="KW-1185">Reference proteome</keyword>
<evidence type="ECO:0000313" key="3">
    <source>
        <dbReference type="Proteomes" id="UP001432322"/>
    </source>
</evidence>
<evidence type="ECO:0000313" key="2">
    <source>
        <dbReference type="EMBL" id="GMT15440.1"/>
    </source>
</evidence>
<dbReference type="Proteomes" id="UP001432322">
    <property type="component" value="Unassembled WGS sequence"/>
</dbReference>
<protein>
    <recommendedName>
        <fullName evidence="1">CAP-Gly domain-containing protein</fullName>
    </recommendedName>
</protein>
<sequence>KKSISLQYIGRGNDAYLNITDEKMVVDERSASSTYSVLTSNGWQVGDRCVWSNEGEKCNATIRWIGRLRGHSSIYAGLEFDKPIGEGTGMYQGVELFKTANDYAAFVMVSTLSLPSTVSISCMETNRTMLLQSIDLANYANQRIADEKMEGVKRSDSTYSFCTANGWRVGDRCVWSNEGKECNATIRWIGRLRGHSSI</sequence>
<dbReference type="SUPFAM" id="SSF74924">
    <property type="entry name" value="Cap-Gly domain"/>
    <property type="match status" value="1"/>
</dbReference>
<dbReference type="EMBL" id="BTSY01000002">
    <property type="protein sequence ID" value="GMT15440.1"/>
    <property type="molecule type" value="Genomic_DNA"/>
</dbReference>
<gene>
    <name evidence="2" type="ORF">PFISCL1PPCAC_6737</name>
</gene>
<comment type="caution">
    <text evidence="2">The sequence shown here is derived from an EMBL/GenBank/DDBJ whole genome shotgun (WGS) entry which is preliminary data.</text>
</comment>
<feature type="non-terminal residue" evidence="2">
    <location>
        <position position="1"/>
    </location>
</feature>
<reference evidence="2" key="1">
    <citation type="submission" date="2023-10" db="EMBL/GenBank/DDBJ databases">
        <title>Genome assembly of Pristionchus species.</title>
        <authorList>
            <person name="Yoshida K."/>
            <person name="Sommer R.J."/>
        </authorList>
    </citation>
    <scope>NUCLEOTIDE SEQUENCE</scope>
    <source>
        <strain evidence="2">RS5133</strain>
    </source>
</reference>
<dbReference type="Pfam" id="PF01302">
    <property type="entry name" value="CAP_GLY"/>
    <property type="match status" value="1"/>
</dbReference>
<dbReference type="InterPro" id="IPR000938">
    <property type="entry name" value="CAP-Gly_domain"/>
</dbReference>
<feature type="non-terminal residue" evidence="2">
    <location>
        <position position="198"/>
    </location>
</feature>
<feature type="domain" description="CAP-Gly" evidence="1">
    <location>
        <begin position="66"/>
        <end position="108"/>
    </location>
</feature>
<proteinExistence type="predicted"/>
<dbReference type="Gene3D" id="2.30.30.190">
    <property type="entry name" value="CAP Gly-rich-like domain"/>
    <property type="match status" value="1"/>
</dbReference>
<name>A0AAV5V733_9BILA</name>
<dbReference type="InterPro" id="IPR036859">
    <property type="entry name" value="CAP-Gly_dom_sf"/>
</dbReference>
<dbReference type="AlphaFoldDB" id="A0AAV5V733"/>
<evidence type="ECO:0000259" key="1">
    <source>
        <dbReference type="PROSITE" id="PS50245"/>
    </source>
</evidence>
<accession>A0AAV5V733</accession>
<dbReference type="PROSITE" id="PS50245">
    <property type="entry name" value="CAP_GLY_2"/>
    <property type="match status" value="1"/>
</dbReference>